<dbReference type="SUPFAM" id="SSF54001">
    <property type="entry name" value="Cysteine proteinases"/>
    <property type="match status" value="1"/>
</dbReference>
<keyword evidence="3" id="KW-0378">Hydrolase</keyword>
<keyword evidence="4" id="KW-0788">Thiol protease</keyword>
<dbReference type="PROSITE" id="PS51935">
    <property type="entry name" value="NLPC_P60"/>
    <property type="match status" value="1"/>
</dbReference>
<reference evidence="7 8" key="1">
    <citation type="submission" date="2013-09" db="EMBL/GenBank/DDBJ databases">
        <title>Genome sequencing of Arenimonas composti.</title>
        <authorList>
            <person name="Chen F."/>
            <person name="Wang G."/>
        </authorList>
    </citation>
    <scope>NUCLEOTIDE SEQUENCE [LARGE SCALE GENOMIC DNA]</scope>
    <source>
        <strain evidence="7 8">TR7-09</strain>
    </source>
</reference>
<organism evidence="7 8">
    <name type="scientific">Arenimonas composti TR7-09 = DSM 18010</name>
    <dbReference type="NCBI Taxonomy" id="1121013"/>
    <lineage>
        <taxon>Bacteria</taxon>
        <taxon>Pseudomonadati</taxon>
        <taxon>Pseudomonadota</taxon>
        <taxon>Gammaproteobacteria</taxon>
        <taxon>Lysobacterales</taxon>
        <taxon>Lysobacteraceae</taxon>
        <taxon>Arenimonas</taxon>
    </lineage>
</organism>
<dbReference type="EMBL" id="AWXU01000020">
    <property type="protein sequence ID" value="KFN50287.1"/>
    <property type="molecule type" value="Genomic_DNA"/>
</dbReference>
<dbReference type="InterPro" id="IPR000064">
    <property type="entry name" value="NLP_P60_dom"/>
</dbReference>
<dbReference type="Proteomes" id="UP000029391">
    <property type="component" value="Unassembled WGS sequence"/>
</dbReference>
<evidence type="ECO:0000256" key="1">
    <source>
        <dbReference type="ARBA" id="ARBA00007074"/>
    </source>
</evidence>
<evidence type="ECO:0000256" key="4">
    <source>
        <dbReference type="ARBA" id="ARBA00022807"/>
    </source>
</evidence>
<feature type="domain" description="NlpC/P60" evidence="6">
    <location>
        <begin position="45"/>
        <end position="169"/>
    </location>
</feature>
<dbReference type="GO" id="GO:0006508">
    <property type="term" value="P:proteolysis"/>
    <property type="evidence" value="ECO:0007669"/>
    <property type="project" value="UniProtKB-KW"/>
</dbReference>
<proteinExistence type="inferred from homology"/>
<keyword evidence="8" id="KW-1185">Reference proteome</keyword>
<dbReference type="PROSITE" id="PS51257">
    <property type="entry name" value="PROKAR_LIPOPROTEIN"/>
    <property type="match status" value="1"/>
</dbReference>
<evidence type="ECO:0000256" key="5">
    <source>
        <dbReference type="SAM" id="SignalP"/>
    </source>
</evidence>
<evidence type="ECO:0000259" key="6">
    <source>
        <dbReference type="PROSITE" id="PS51935"/>
    </source>
</evidence>
<name>A0A091BFF3_9GAMM</name>
<evidence type="ECO:0000256" key="3">
    <source>
        <dbReference type="ARBA" id="ARBA00022801"/>
    </source>
</evidence>
<dbReference type="STRING" id="1121013.GCA_000426365_02000"/>
<comment type="caution">
    <text evidence="7">The sequence shown here is derived from an EMBL/GenBank/DDBJ whole genome shotgun (WGS) entry which is preliminary data.</text>
</comment>
<evidence type="ECO:0000256" key="2">
    <source>
        <dbReference type="ARBA" id="ARBA00022670"/>
    </source>
</evidence>
<dbReference type="InterPro" id="IPR038765">
    <property type="entry name" value="Papain-like_cys_pep_sf"/>
</dbReference>
<sequence length="169" mass="17995">MRPLHSLTILLAALLLAACASAPERRTGGTAPAPIRIVDVSPDDPLRANEVLIRAIGLVGTPYRWGGNTPAGGFDCSGLVGYVFLDAARLPLPRTTGELARAPGRSPPRDRLAPGDLVLFADRGQVFHVGIYVGEGRFVHAPSSGGTVRLDRIDSSYWSRVYAGARRIL</sequence>
<dbReference type="OrthoDB" id="9807055at2"/>
<dbReference type="RefSeq" id="WP_026817830.1">
    <property type="nucleotide sequence ID" value="NZ_AWXU01000020.1"/>
</dbReference>
<feature type="chain" id="PRO_5001871145" description="NlpC/P60 domain-containing protein" evidence="5">
    <location>
        <begin position="23"/>
        <end position="169"/>
    </location>
</feature>
<gene>
    <name evidence="7" type="ORF">P873_06325</name>
</gene>
<dbReference type="Gene3D" id="3.90.1720.10">
    <property type="entry name" value="endopeptidase domain like (from Nostoc punctiforme)"/>
    <property type="match status" value="1"/>
</dbReference>
<accession>A0A091BFF3</accession>
<dbReference type="InterPro" id="IPR051202">
    <property type="entry name" value="Peptidase_C40"/>
</dbReference>
<evidence type="ECO:0000313" key="7">
    <source>
        <dbReference type="EMBL" id="KFN50287.1"/>
    </source>
</evidence>
<keyword evidence="5" id="KW-0732">Signal</keyword>
<dbReference type="eggNOG" id="COG0791">
    <property type="taxonomic scope" value="Bacteria"/>
</dbReference>
<dbReference type="Pfam" id="PF00877">
    <property type="entry name" value="NLPC_P60"/>
    <property type="match status" value="1"/>
</dbReference>
<dbReference type="GO" id="GO:0008234">
    <property type="term" value="F:cysteine-type peptidase activity"/>
    <property type="evidence" value="ECO:0007669"/>
    <property type="project" value="UniProtKB-KW"/>
</dbReference>
<feature type="signal peptide" evidence="5">
    <location>
        <begin position="1"/>
        <end position="22"/>
    </location>
</feature>
<protein>
    <recommendedName>
        <fullName evidence="6">NlpC/P60 domain-containing protein</fullName>
    </recommendedName>
</protein>
<dbReference type="PANTHER" id="PTHR47053">
    <property type="entry name" value="MUREIN DD-ENDOPEPTIDASE MEPH-RELATED"/>
    <property type="match status" value="1"/>
</dbReference>
<evidence type="ECO:0000313" key="8">
    <source>
        <dbReference type="Proteomes" id="UP000029391"/>
    </source>
</evidence>
<dbReference type="AlphaFoldDB" id="A0A091BFF3"/>
<keyword evidence="2" id="KW-0645">Protease</keyword>
<comment type="similarity">
    <text evidence="1">Belongs to the peptidase C40 family.</text>
</comment>
<dbReference type="PANTHER" id="PTHR47053:SF1">
    <property type="entry name" value="MUREIN DD-ENDOPEPTIDASE MEPH-RELATED"/>
    <property type="match status" value="1"/>
</dbReference>